<feature type="compositionally biased region" description="Basic residues" evidence="1">
    <location>
        <begin position="141"/>
        <end position="155"/>
    </location>
</feature>
<dbReference type="PANTHER" id="PTHR32193:SF3">
    <property type="entry name" value="REGULATOR OF CELL CYCLE RGCC"/>
    <property type="match status" value="1"/>
</dbReference>
<accession>A0A8C3UJH6</accession>
<name>A0A8C3UJH6_CATUS</name>
<reference evidence="2" key="2">
    <citation type="submission" date="2025-08" db="UniProtKB">
        <authorList>
            <consortium name="Ensembl"/>
        </authorList>
    </citation>
    <scope>IDENTIFICATION</scope>
</reference>
<proteinExistence type="predicted"/>
<dbReference type="AlphaFoldDB" id="A0A8C3UJH6"/>
<dbReference type="GO" id="GO:0030295">
    <property type="term" value="F:protein kinase activator activity"/>
    <property type="evidence" value="ECO:0007669"/>
    <property type="project" value="TreeGrafter"/>
</dbReference>
<evidence type="ECO:0008006" key="4">
    <source>
        <dbReference type="Google" id="ProtNLM"/>
    </source>
</evidence>
<gene>
    <name evidence="2" type="primary">RGCC</name>
</gene>
<dbReference type="Ensembl" id="ENSCUST00005014806.1">
    <property type="protein sequence ID" value="ENSCUSP00005014247.1"/>
    <property type="gene ID" value="ENSCUSG00005009173.1"/>
</dbReference>
<evidence type="ECO:0000256" key="1">
    <source>
        <dbReference type="SAM" id="MobiDB-lite"/>
    </source>
</evidence>
<dbReference type="GO" id="GO:0005737">
    <property type="term" value="C:cytoplasm"/>
    <property type="evidence" value="ECO:0007669"/>
    <property type="project" value="TreeGrafter"/>
</dbReference>
<keyword evidence="3" id="KW-1185">Reference proteome</keyword>
<protein>
    <recommendedName>
        <fullName evidence="4">Regulator of cell cycle RGCC</fullName>
    </recommendedName>
</protein>
<feature type="compositionally biased region" description="Gly residues" evidence="1">
    <location>
        <begin position="166"/>
        <end position="188"/>
    </location>
</feature>
<evidence type="ECO:0000313" key="2">
    <source>
        <dbReference type="Ensembl" id="ENSCUSP00005014247.1"/>
    </source>
</evidence>
<feature type="compositionally biased region" description="Low complexity" evidence="1">
    <location>
        <begin position="190"/>
        <end position="203"/>
    </location>
</feature>
<evidence type="ECO:0000313" key="3">
    <source>
        <dbReference type="Proteomes" id="UP000694563"/>
    </source>
</evidence>
<sequence>MAERHCCCIQSHGLTASELLPPCCAACPVLLPVMGLGTAGPVPCSRDSPSLQPALSPAVSSLLSSAAHARRRLRAARCSRRSRTPGDISRWWRRCWRDCGRWDTGPAHLHRPGPAPFRPVPPRRAIRGAALAPGAQAGGGRRQRRWGISARRHHHEVSSSPAPGGASAGGGRRGSGGGAGRVRRGAGGVLLPRRPAPLLLRRAPGAHEAAEQRQRQRRQRPQRLREWNLSQISHWKNGHSSIHLDGRQRYHCFRGADSLYRNSFSLSDEKLNSSTASTPSLPSPSVTPCKAKLGDTKELEDFIADLDRTLASM</sequence>
<reference evidence="2" key="3">
    <citation type="submission" date="2025-09" db="UniProtKB">
        <authorList>
            <consortium name="Ensembl"/>
        </authorList>
    </citation>
    <scope>IDENTIFICATION</scope>
</reference>
<feature type="region of interest" description="Disordered" evidence="1">
    <location>
        <begin position="130"/>
        <end position="223"/>
    </location>
</feature>
<dbReference type="GO" id="GO:0051726">
    <property type="term" value="P:regulation of cell cycle"/>
    <property type="evidence" value="ECO:0007669"/>
    <property type="project" value="InterPro"/>
</dbReference>
<organism evidence="2 3">
    <name type="scientific">Catharus ustulatus</name>
    <name type="common">Russet-backed thrush</name>
    <name type="synonym">Hylocichla ustulatus</name>
    <dbReference type="NCBI Taxonomy" id="91951"/>
    <lineage>
        <taxon>Eukaryota</taxon>
        <taxon>Metazoa</taxon>
        <taxon>Chordata</taxon>
        <taxon>Craniata</taxon>
        <taxon>Vertebrata</taxon>
        <taxon>Euteleostomi</taxon>
        <taxon>Archelosauria</taxon>
        <taxon>Archosauria</taxon>
        <taxon>Dinosauria</taxon>
        <taxon>Saurischia</taxon>
        <taxon>Theropoda</taxon>
        <taxon>Coelurosauria</taxon>
        <taxon>Aves</taxon>
        <taxon>Neognathae</taxon>
        <taxon>Neoaves</taxon>
        <taxon>Telluraves</taxon>
        <taxon>Australaves</taxon>
        <taxon>Passeriformes</taxon>
        <taxon>Turdidae</taxon>
        <taxon>Catharus</taxon>
    </lineage>
</organism>
<reference evidence="2" key="1">
    <citation type="submission" date="2020-10" db="EMBL/GenBank/DDBJ databases">
        <title>Catharus ustulatus (Swainson's thrush) genome, bCatUst1, primary haplotype v2.</title>
        <authorList>
            <person name="Delmore K."/>
            <person name="Vafadar M."/>
            <person name="Formenti G."/>
            <person name="Chow W."/>
            <person name="Pelan S."/>
            <person name="Howe K."/>
            <person name="Rhie A."/>
            <person name="Mountcastle J."/>
            <person name="Haase B."/>
            <person name="Fedrigo O."/>
            <person name="Jarvis E.D."/>
        </authorList>
    </citation>
    <scope>NUCLEOTIDE SEQUENCE [LARGE SCALE GENOMIC DNA]</scope>
</reference>
<dbReference type="InterPro" id="IPR029252">
    <property type="entry name" value="RGCC"/>
</dbReference>
<dbReference type="PANTHER" id="PTHR32193">
    <property type="entry name" value="REGULATOR OF CELL CYCLE RGCC"/>
    <property type="match status" value="1"/>
</dbReference>
<dbReference type="GO" id="GO:0019901">
    <property type="term" value="F:protein kinase binding"/>
    <property type="evidence" value="ECO:0007669"/>
    <property type="project" value="TreeGrafter"/>
</dbReference>
<dbReference type="Proteomes" id="UP000694563">
    <property type="component" value="Chromosome 2"/>
</dbReference>
<dbReference type="Pfam" id="PF15151">
    <property type="entry name" value="RGCC"/>
    <property type="match status" value="1"/>
</dbReference>